<dbReference type="InterPro" id="IPR032703">
    <property type="entry name" value="CppA_C"/>
</dbReference>
<evidence type="ECO:0000259" key="1">
    <source>
        <dbReference type="PROSITE" id="PS51819"/>
    </source>
</evidence>
<dbReference type="AlphaFoldDB" id="A0A1G6ALW5"/>
<keyword evidence="3" id="KW-1185">Reference proteome</keyword>
<evidence type="ECO:0000313" key="3">
    <source>
        <dbReference type="Proteomes" id="UP000182508"/>
    </source>
</evidence>
<organism evidence="2 3">
    <name type="scientific">Streptococcus henryi</name>
    <dbReference type="NCBI Taxonomy" id="439219"/>
    <lineage>
        <taxon>Bacteria</taxon>
        <taxon>Bacillati</taxon>
        <taxon>Bacillota</taxon>
        <taxon>Bacilli</taxon>
        <taxon>Lactobacillales</taxon>
        <taxon>Streptococcaceae</taxon>
        <taxon>Streptococcus</taxon>
    </lineage>
</organism>
<dbReference type="Pfam" id="PF14507">
    <property type="entry name" value="CppA_C"/>
    <property type="match status" value="1"/>
</dbReference>
<dbReference type="EMBL" id="FMXP01000005">
    <property type="protein sequence ID" value="SDB09358.1"/>
    <property type="molecule type" value="Genomic_DNA"/>
</dbReference>
<dbReference type="InterPro" id="IPR029068">
    <property type="entry name" value="Glyas_Bleomycin-R_OHBP_Dase"/>
</dbReference>
<dbReference type="RefSeq" id="WP_074485275.1">
    <property type="nucleotide sequence ID" value="NZ_FMXP01000005.1"/>
</dbReference>
<name>A0A1G6ALW5_9STRE</name>
<dbReference type="STRING" id="439219.SAMN02910293_00482"/>
<keyword evidence="2" id="KW-0223">Dioxygenase</keyword>
<accession>A0A1G6ALW5</accession>
<dbReference type="SUPFAM" id="SSF54593">
    <property type="entry name" value="Glyoxalase/Bleomycin resistance protein/Dihydroxybiphenyl dioxygenase"/>
    <property type="match status" value="1"/>
</dbReference>
<sequence length="250" mass="28130">MTLLEQIRFNHPVLRVNNRDRNIDFYEKSLGFKLVSEENAIAIFSAWENPDASFIIEESPSMRTRAVEGTQKANKIVVKATKATDIAALLGNGAAASRVFQGNNGYAYETVSPEGALFLLHAEDDLDSLTEIERPELAQETSVKGLSDFSFDQIVLNVQDVELSKTFYQNTFDGQFPLNLDFLQAQGDDLAVEPNVTWDLEILECQVPQDYPLAELKAYLESKGLSVYLDKKERVLVISDPSKIEIWFIK</sequence>
<dbReference type="InterPro" id="IPR037523">
    <property type="entry name" value="VOC_core"/>
</dbReference>
<gene>
    <name evidence="2" type="ORF">SAMN02910293_00482</name>
</gene>
<dbReference type="eggNOG" id="COG0346">
    <property type="taxonomic scope" value="Bacteria"/>
</dbReference>
<dbReference type="PROSITE" id="PS51819">
    <property type="entry name" value="VOC"/>
    <property type="match status" value="1"/>
</dbReference>
<feature type="domain" description="VOC" evidence="1">
    <location>
        <begin position="8"/>
        <end position="123"/>
    </location>
</feature>
<protein>
    <submittedName>
        <fullName evidence="2">Catechol 2,3-dioxygenase</fullName>
    </submittedName>
</protein>
<dbReference type="InterPro" id="IPR032702">
    <property type="entry name" value="CppA_N"/>
</dbReference>
<reference evidence="2 3" key="1">
    <citation type="submission" date="2016-10" db="EMBL/GenBank/DDBJ databases">
        <authorList>
            <person name="de Groot N.N."/>
        </authorList>
    </citation>
    <scope>NUCLEOTIDE SEQUENCE [LARGE SCALE GENOMIC DNA]</scope>
    <source>
        <strain evidence="2 3">A-4</strain>
    </source>
</reference>
<keyword evidence="2" id="KW-0560">Oxidoreductase</keyword>
<evidence type="ECO:0000313" key="2">
    <source>
        <dbReference type="EMBL" id="SDB09358.1"/>
    </source>
</evidence>
<dbReference type="Proteomes" id="UP000182508">
    <property type="component" value="Unassembled WGS sequence"/>
</dbReference>
<dbReference type="Gene3D" id="3.10.180.10">
    <property type="entry name" value="2,3-Dihydroxybiphenyl 1,2-Dioxygenase, domain 1"/>
    <property type="match status" value="1"/>
</dbReference>
<dbReference type="Gene3D" id="3.10.180.40">
    <property type="entry name" value="C3-degrading proteinase like domains"/>
    <property type="match status" value="1"/>
</dbReference>
<proteinExistence type="predicted"/>
<dbReference type="Pfam" id="PF14506">
    <property type="entry name" value="CppA_N"/>
    <property type="match status" value="1"/>
</dbReference>
<dbReference type="GO" id="GO:0051213">
    <property type="term" value="F:dioxygenase activity"/>
    <property type="evidence" value="ECO:0007669"/>
    <property type="project" value="UniProtKB-KW"/>
</dbReference>